<comment type="function">
    <text evidence="6">A translational regulator that binds mRNA to regulate translation initiation and/or mRNA stability. Usually binds in the 5'-UTR at or near the Shine-Dalgarno sequence preventing ribosome-binding, thus repressing translation. Its main target seems to be the major flagellin gene, while its function is anatagonized by FliW.</text>
</comment>
<evidence type="ECO:0000256" key="5">
    <source>
        <dbReference type="ARBA" id="ARBA00022884"/>
    </source>
</evidence>
<evidence type="ECO:0000256" key="3">
    <source>
        <dbReference type="ARBA" id="ARBA00022795"/>
    </source>
</evidence>
<dbReference type="Proteomes" id="UP000754750">
    <property type="component" value="Unassembled WGS sequence"/>
</dbReference>
<evidence type="ECO:0000313" key="8">
    <source>
        <dbReference type="Proteomes" id="UP000754750"/>
    </source>
</evidence>
<dbReference type="GO" id="GO:0005829">
    <property type="term" value="C:cytosol"/>
    <property type="evidence" value="ECO:0007669"/>
    <property type="project" value="TreeGrafter"/>
</dbReference>
<dbReference type="PANTHER" id="PTHR34984">
    <property type="entry name" value="CARBON STORAGE REGULATOR"/>
    <property type="match status" value="1"/>
</dbReference>
<proteinExistence type="inferred from homology"/>
<dbReference type="GO" id="GO:1902208">
    <property type="term" value="P:regulation of bacterial-type flagellum assembly"/>
    <property type="evidence" value="ECO:0007669"/>
    <property type="project" value="UniProtKB-UniRule"/>
</dbReference>
<dbReference type="GO" id="GO:0045947">
    <property type="term" value="P:negative regulation of translational initiation"/>
    <property type="evidence" value="ECO:0007669"/>
    <property type="project" value="UniProtKB-UniRule"/>
</dbReference>
<organism evidence="7 8">
    <name type="scientific">Faecalispora sporosphaeroides</name>
    <dbReference type="NCBI Taxonomy" id="1549"/>
    <lineage>
        <taxon>Bacteria</taxon>
        <taxon>Bacillati</taxon>
        <taxon>Bacillota</taxon>
        <taxon>Clostridia</taxon>
        <taxon>Eubacteriales</taxon>
        <taxon>Oscillospiraceae</taxon>
        <taxon>Faecalispora</taxon>
    </lineage>
</organism>
<comment type="similarity">
    <text evidence="6">Belongs to the CsrA/RsmA family.</text>
</comment>
<keyword evidence="1 6" id="KW-0963">Cytoplasm</keyword>
<dbReference type="InterPro" id="IPR036107">
    <property type="entry name" value="CsrA_sf"/>
</dbReference>
<dbReference type="SUPFAM" id="SSF117130">
    <property type="entry name" value="CsrA-like"/>
    <property type="match status" value="1"/>
</dbReference>
<dbReference type="GO" id="GO:0044781">
    <property type="term" value="P:bacterial-type flagellum organization"/>
    <property type="evidence" value="ECO:0007669"/>
    <property type="project" value="UniProtKB-KW"/>
</dbReference>
<dbReference type="GO" id="GO:0006109">
    <property type="term" value="P:regulation of carbohydrate metabolic process"/>
    <property type="evidence" value="ECO:0007669"/>
    <property type="project" value="InterPro"/>
</dbReference>
<accession>A0A928KUU7</accession>
<dbReference type="GO" id="GO:0048027">
    <property type="term" value="F:mRNA 5'-UTR binding"/>
    <property type="evidence" value="ECO:0007669"/>
    <property type="project" value="UniProtKB-UniRule"/>
</dbReference>
<dbReference type="Gene3D" id="2.60.40.4380">
    <property type="entry name" value="Translational regulator CsrA"/>
    <property type="match status" value="1"/>
</dbReference>
<dbReference type="EMBL" id="SVNY01000002">
    <property type="protein sequence ID" value="MBE6832626.1"/>
    <property type="molecule type" value="Genomic_DNA"/>
</dbReference>
<keyword evidence="4 6" id="KW-0810">Translation regulation</keyword>
<keyword evidence="5 6" id="KW-0694">RNA-binding</keyword>
<evidence type="ECO:0000256" key="1">
    <source>
        <dbReference type="ARBA" id="ARBA00022490"/>
    </source>
</evidence>
<comment type="subcellular location">
    <subcellularLocation>
        <location evidence="6">Cytoplasm</location>
    </subcellularLocation>
</comment>
<keyword evidence="3 6" id="KW-1005">Bacterial flagellum biogenesis</keyword>
<comment type="subunit">
    <text evidence="6">Homodimer; the beta-strands of each monomer intercalate to form a hydrophobic core, while the alpha-helices form wings that extend away from the core.</text>
</comment>
<dbReference type="AlphaFoldDB" id="A0A928KUU7"/>
<evidence type="ECO:0000256" key="4">
    <source>
        <dbReference type="ARBA" id="ARBA00022845"/>
    </source>
</evidence>
<reference evidence="7" key="1">
    <citation type="submission" date="2019-04" db="EMBL/GenBank/DDBJ databases">
        <title>Evolution of Biomass-Degrading Anaerobic Consortia Revealed by Metagenomics.</title>
        <authorList>
            <person name="Peng X."/>
        </authorList>
    </citation>
    <scope>NUCLEOTIDE SEQUENCE</scope>
    <source>
        <strain evidence="7">SIG551</strain>
    </source>
</reference>
<name>A0A928KUU7_9FIRM</name>
<sequence length="77" mass="8628">MLVISRKVSESILIGDNIEIRISEISGDRVKLAISAPKEVRITRKELLETASINREAGEKLQAQTLAELKDLLKQKE</sequence>
<comment type="caution">
    <text evidence="7">The sequence shown here is derived from an EMBL/GenBank/DDBJ whole genome shotgun (WGS) entry which is preliminary data.</text>
</comment>
<dbReference type="InterPro" id="IPR003751">
    <property type="entry name" value="CsrA"/>
</dbReference>
<evidence type="ECO:0000256" key="2">
    <source>
        <dbReference type="ARBA" id="ARBA00022491"/>
    </source>
</evidence>
<dbReference type="PANTHER" id="PTHR34984:SF1">
    <property type="entry name" value="CARBON STORAGE REGULATOR"/>
    <property type="match status" value="1"/>
</dbReference>
<protein>
    <recommendedName>
        <fullName evidence="6">Translational regulator CsrA</fullName>
    </recommendedName>
</protein>
<evidence type="ECO:0000313" key="7">
    <source>
        <dbReference type="EMBL" id="MBE6832626.1"/>
    </source>
</evidence>
<dbReference type="HAMAP" id="MF_00167">
    <property type="entry name" value="CsrA"/>
    <property type="match status" value="1"/>
</dbReference>
<dbReference type="GO" id="GO:0006402">
    <property type="term" value="P:mRNA catabolic process"/>
    <property type="evidence" value="ECO:0007669"/>
    <property type="project" value="InterPro"/>
</dbReference>
<evidence type="ECO:0000256" key="6">
    <source>
        <dbReference type="HAMAP-Rule" id="MF_00167"/>
    </source>
</evidence>
<keyword evidence="2 6" id="KW-0678">Repressor</keyword>
<dbReference type="Pfam" id="PF02599">
    <property type="entry name" value="CsrA"/>
    <property type="match status" value="1"/>
</dbReference>
<gene>
    <name evidence="6" type="primary">csrA</name>
    <name evidence="7" type="ORF">E7512_03445</name>
</gene>